<dbReference type="EMBL" id="CP017253">
    <property type="protein sequence ID" value="AOR24959.2"/>
    <property type="molecule type" value="Genomic_DNA"/>
</dbReference>
<dbReference type="InterPro" id="IPR021146">
    <property type="entry name" value="Phage_gp6-like_head-tail"/>
</dbReference>
<gene>
    <name evidence="1" type="ORF">BGI42_11410</name>
</gene>
<dbReference type="Pfam" id="PF05135">
    <property type="entry name" value="Phage_connect_1"/>
    <property type="match status" value="1"/>
</dbReference>
<protein>
    <recommendedName>
        <fullName evidence="3">Phage gp6-like head-tail connector protein</fullName>
    </recommendedName>
</protein>
<sequence>MIKIVEKIIESIKLRPGISDMNEVLLRDIVQDIIDDVSEYINLEDGKELPTKCISIVKDIVVIKINKLGSEGVSSESYSGVSQSYIEDIPKDILRKLRRCRKLPR</sequence>
<dbReference type="AlphaFoldDB" id="A0A1D7XP74"/>
<organism evidence="1 2">
    <name type="scientific">Clostridium taeniosporum</name>
    <dbReference type="NCBI Taxonomy" id="394958"/>
    <lineage>
        <taxon>Bacteria</taxon>
        <taxon>Bacillati</taxon>
        <taxon>Bacillota</taxon>
        <taxon>Clostridia</taxon>
        <taxon>Eubacteriales</taxon>
        <taxon>Clostridiaceae</taxon>
        <taxon>Clostridium</taxon>
    </lineage>
</organism>
<accession>A0A1D7XP74</accession>
<dbReference type="KEGG" id="ctae:BGI42_11410"/>
<dbReference type="Proteomes" id="UP000094652">
    <property type="component" value="Chromosome"/>
</dbReference>
<keyword evidence="2" id="KW-1185">Reference proteome</keyword>
<reference evidence="2" key="1">
    <citation type="submission" date="2016-09" db="EMBL/GenBank/DDBJ databases">
        <title>Genomics of Clostridium taeniosporum, an organism which forms endospores with ribbon-like appendages.</title>
        <authorList>
            <person name="Walker J.R."/>
        </authorList>
    </citation>
    <scope>NUCLEOTIDE SEQUENCE [LARGE SCALE GENOMIC DNA]</scope>
    <source>
        <strain evidence="2">1/k</strain>
    </source>
</reference>
<dbReference type="InterPro" id="IPR053746">
    <property type="entry name" value="Viral_HT_Connector_Assembly"/>
</dbReference>
<dbReference type="STRING" id="394958.BGI42_11410"/>
<proteinExistence type="predicted"/>
<evidence type="ECO:0008006" key="3">
    <source>
        <dbReference type="Google" id="ProtNLM"/>
    </source>
</evidence>
<dbReference type="Gene3D" id="1.10.246.150">
    <property type="match status" value="1"/>
</dbReference>
<evidence type="ECO:0000313" key="2">
    <source>
        <dbReference type="Proteomes" id="UP000094652"/>
    </source>
</evidence>
<name>A0A1D7XP74_9CLOT</name>
<dbReference type="RefSeq" id="WP_084023877.1">
    <property type="nucleotide sequence ID" value="NZ_CP017253.2"/>
</dbReference>
<evidence type="ECO:0000313" key="1">
    <source>
        <dbReference type="EMBL" id="AOR24959.2"/>
    </source>
</evidence>